<evidence type="ECO:0000313" key="2">
    <source>
        <dbReference type="EMBL" id="TBL71368.1"/>
    </source>
</evidence>
<dbReference type="InterPro" id="IPR000421">
    <property type="entry name" value="FA58C"/>
</dbReference>
<feature type="domain" description="F5/8 type C" evidence="1">
    <location>
        <begin position="1"/>
        <end position="49"/>
    </location>
</feature>
<dbReference type="EMBL" id="SIRE01000026">
    <property type="protein sequence ID" value="TBL71368.1"/>
    <property type="molecule type" value="Genomic_DNA"/>
</dbReference>
<dbReference type="Proteomes" id="UP000293142">
    <property type="component" value="Unassembled WGS sequence"/>
</dbReference>
<dbReference type="AlphaFoldDB" id="A0A4Q9DJW3"/>
<dbReference type="Pfam" id="PF12245">
    <property type="entry name" value="Big_3_2"/>
    <property type="match status" value="2"/>
</dbReference>
<dbReference type="Gene3D" id="2.60.40.10">
    <property type="entry name" value="Immunoglobulins"/>
    <property type="match status" value="1"/>
</dbReference>
<sequence length="1000" mass="108810">MAWTAVDLGAYKFVEMVQLDSGIMWAVSYYDLSYRQFTILRSKDGGKTWVEHWTAPNNYVFIKLDGTGKWAVVSFTTYSKSTYNYSGGAFYVALDQYGNSSEIRETLLAGYDRSVTSSYGALVSDGSAGTAVSYFAFPGAGNTRLLGFQKVNLSTGAIISASQTLLGASLSNVTPTYPEPGYSISTTRGGFVSTTSYGPSYQDGDGNTVADPVYLTYSHDTYSSTTLVGAYSSYSDSKVGYSTSFLMRKWIEFRGKLFMFNSQTGSGTSQGKLAYSYTNSATGMNVPNTSTIDINSYLTSGYAAMDAVSTDGYCLYVYFNRVYASSITQPIFYFYSYDGISWYYGGNVTANALSNAWAGSDSQRLVAPRYQYNASTTSGGNQVIAYAPMQSNYTGLTTIFHNLVYPVTVNAPPNAPVIAYPPTGTVMATRTPTIAWTFSDPDPGDYQGAFFMEIVNGTYSGVVWNSGWISSNAANYTIPAGVIPADGSYYIRMKVRDRNGVENKVNGAGPDPAYGGTGLVYIDTTPPWASYPDGTKYGNGGVRIHLYGVADNVSGVAMVYVWMQNPTNGGWLIEQQPCVNAGGGLWYYDFPTPADGFQGAHLVRFHVVDAVGFWSVAYDTYYVYDTIPPTFVGISPTTYTYQPTQRMYVTGVQDTNSGVQRVDAYIYKADRSAYYGPYTAVNDGGGTWHYDYDVSFEGNASHGIVFWAYDQAGNGSYLESTIYYDTVGPTITSVQGYSYTNQTSGTRRVWAYGITDATSGVAAVYCNYVRPDGSAVNSVPCNPSGSDYYADIPVTQDGEYRVDFYAHDRAGNWMSGPASKTAYFFVDTQRANDPNPSVVYGETTATISWGAISDPSPSSGYNHTELWLAKWNGTSWDDVYVGLVVSTSSSVSYEKYITGLLKGQRYMYTVAHYDNAGNQSAYTWREFITKKKIGEARISNSSTSLSLPVYDLTSGVSEPKSLRTATTAGTGCFELVSVNDVLASPLRVQTPQGVKAIAKL</sequence>
<reference evidence="2 3" key="1">
    <citation type="submission" date="2019-02" db="EMBL/GenBank/DDBJ databases">
        <title>Paenibacillus sp. nov., isolated from surface-sterilized tissue of Thalictrum simplex L.</title>
        <authorList>
            <person name="Tuo L."/>
        </authorList>
    </citation>
    <scope>NUCLEOTIDE SEQUENCE [LARGE SCALE GENOMIC DNA]</scope>
    <source>
        <strain evidence="2 3">N2SHLJ1</strain>
    </source>
</reference>
<dbReference type="InterPro" id="IPR013783">
    <property type="entry name" value="Ig-like_fold"/>
</dbReference>
<organism evidence="2 3">
    <name type="scientific">Paenibacillus thalictri</name>
    <dbReference type="NCBI Taxonomy" id="2527873"/>
    <lineage>
        <taxon>Bacteria</taxon>
        <taxon>Bacillati</taxon>
        <taxon>Bacillota</taxon>
        <taxon>Bacilli</taxon>
        <taxon>Bacillales</taxon>
        <taxon>Paenibacillaceae</taxon>
        <taxon>Paenibacillus</taxon>
    </lineage>
</organism>
<comment type="caution">
    <text evidence="2">The sequence shown here is derived from an EMBL/GenBank/DDBJ whole genome shotgun (WGS) entry which is preliminary data.</text>
</comment>
<protein>
    <recommendedName>
        <fullName evidence="1">F5/8 type C domain-containing protein</fullName>
    </recommendedName>
</protein>
<proteinExistence type="predicted"/>
<gene>
    <name evidence="2" type="ORF">EYB31_30210</name>
</gene>
<keyword evidence="3" id="KW-1185">Reference proteome</keyword>
<evidence type="ECO:0000313" key="3">
    <source>
        <dbReference type="Proteomes" id="UP000293142"/>
    </source>
</evidence>
<dbReference type="InterPro" id="IPR022038">
    <property type="entry name" value="Ig-like_bact"/>
</dbReference>
<evidence type="ECO:0000259" key="1">
    <source>
        <dbReference type="PROSITE" id="PS50022"/>
    </source>
</evidence>
<accession>A0A4Q9DJW3</accession>
<dbReference type="RefSeq" id="WP_131017233.1">
    <property type="nucleotide sequence ID" value="NZ_SIRE01000026.1"/>
</dbReference>
<name>A0A4Q9DJW3_9BACL</name>
<dbReference type="OrthoDB" id="1947745at2"/>
<dbReference type="PROSITE" id="PS50022">
    <property type="entry name" value="FA58C_3"/>
    <property type="match status" value="1"/>
</dbReference>